<feature type="compositionally biased region" description="Basic and acidic residues" evidence="1">
    <location>
        <begin position="158"/>
        <end position="177"/>
    </location>
</feature>
<protein>
    <submittedName>
        <fullName evidence="4">Uncharacterized protein</fullName>
    </submittedName>
</protein>
<name>A0A915EJL7_9BILA</name>
<sequence length="260" mass="30119">MILLCDNFQQSCERRPSISQYPIHPVPLTCCGNNIPIIPPPPPPPAILPRHKDWFGLLPWWLWLIFLLFLLLLLTLLCCLLACCLARNRGKVHANKAIAPIQQQPPPIFRQSGSDNTRTPPDQSTNQFDNHNFNNTYKECNHLQFDDHASISLNDQRQFQDRRATASQEYGRRRGNERAYSGQSNNFAHPFYSSPYLDSREHWEEKVEEYNESVIDTTTHYENYPPPNDGEGSSSIRRTRYVPVHRTFEPLLNSGNFNEN</sequence>
<keyword evidence="2" id="KW-1133">Transmembrane helix</keyword>
<dbReference type="Proteomes" id="UP000887574">
    <property type="component" value="Unplaced"/>
</dbReference>
<evidence type="ECO:0000313" key="4">
    <source>
        <dbReference type="WBParaSite" id="jg7000"/>
    </source>
</evidence>
<evidence type="ECO:0000313" key="3">
    <source>
        <dbReference type="Proteomes" id="UP000887574"/>
    </source>
</evidence>
<dbReference type="AlphaFoldDB" id="A0A915EJL7"/>
<organism evidence="3 4">
    <name type="scientific">Ditylenchus dipsaci</name>
    <dbReference type="NCBI Taxonomy" id="166011"/>
    <lineage>
        <taxon>Eukaryota</taxon>
        <taxon>Metazoa</taxon>
        <taxon>Ecdysozoa</taxon>
        <taxon>Nematoda</taxon>
        <taxon>Chromadorea</taxon>
        <taxon>Rhabditida</taxon>
        <taxon>Tylenchina</taxon>
        <taxon>Tylenchomorpha</taxon>
        <taxon>Sphaerularioidea</taxon>
        <taxon>Anguinidae</taxon>
        <taxon>Anguininae</taxon>
        <taxon>Ditylenchus</taxon>
    </lineage>
</organism>
<keyword evidence="2" id="KW-0812">Transmembrane</keyword>
<keyword evidence="2" id="KW-0472">Membrane</keyword>
<proteinExistence type="predicted"/>
<evidence type="ECO:0000256" key="2">
    <source>
        <dbReference type="SAM" id="Phobius"/>
    </source>
</evidence>
<accession>A0A915EJL7</accession>
<feature type="region of interest" description="Disordered" evidence="1">
    <location>
        <begin position="103"/>
        <end position="131"/>
    </location>
</feature>
<reference evidence="4" key="1">
    <citation type="submission" date="2022-11" db="UniProtKB">
        <authorList>
            <consortium name="WormBaseParasite"/>
        </authorList>
    </citation>
    <scope>IDENTIFICATION</scope>
</reference>
<dbReference type="WBParaSite" id="jg7000">
    <property type="protein sequence ID" value="jg7000"/>
    <property type="gene ID" value="jg7000"/>
</dbReference>
<evidence type="ECO:0000256" key="1">
    <source>
        <dbReference type="SAM" id="MobiDB-lite"/>
    </source>
</evidence>
<feature type="compositionally biased region" description="Polar residues" evidence="1">
    <location>
        <begin position="111"/>
        <end position="131"/>
    </location>
</feature>
<feature type="region of interest" description="Disordered" evidence="1">
    <location>
        <begin position="156"/>
        <end position="186"/>
    </location>
</feature>
<keyword evidence="3" id="KW-1185">Reference proteome</keyword>
<feature type="transmembrane region" description="Helical" evidence="2">
    <location>
        <begin position="60"/>
        <end position="86"/>
    </location>
</feature>